<accession>A0A0C4Y0K0</accession>
<evidence type="ECO:0000256" key="1">
    <source>
        <dbReference type="SAM" id="MobiDB-lite"/>
    </source>
</evidence>
<protein>
    <submittedName>
        <fullName evidence="2">Uncharacterized protein</fullName>
    </submittedName>
</protein>
<dbReference type="KEGG" id="cbw:RR42_m1029"/>
<dbReference type="RefSeq" id="WP_043344614.1">
    <property type="nucleotide sequence ID" value="NZ_CP010536.1"/>
</dbReference>
<keyword evidence="3" id="KW-1185">Reference proteome</keyword>
<organism evidence="2 3">
    <name type="scientific">Cupriavidus basilensis</name>
    <dbReference type="NCBI Taxonomy" id="68895"/>
    <lineage>
        <taxon>Bacteria</taxon>
        <taxon>Pseudomonadati</taxon>
        <taxon>Pseudomonadota</taxon>
        <taxon>Betaproteobacteria</taxon>
        <taxon>Burkholderiales</taxon>
        <taxon>Burkholderiaceae</taxon>
        <taxon>Cupriavidus</taxon>
    </lineage>
</organism>
<evidence type="ECO:0000313" key="2">
    <source>
        <dbReference type="EMBL" id="AJG18437.1"/>
    </source>
</evidence>
<dbReference type="AlphaFoldDB" id="A0A0C4Y0K0"/>
<evidence type="ECO:0000313" key="3">
    <source>
        <dbReference type="Proteomes" id="UP000031843"/>
    </source>
</evidence>
<dbReference type="Proteomes" id="UP000031843">
    <property type="component" value="Chromosome main"/>
</dbReference>
<name>A0A0C4Y0K0_9BURK</name>
<sequence length="133" mass="14289">MPHPRLALAIGTVGSVPRLCTARRADPAHRLARTDARAGQDTKDNAARTEHDQGQSSDPWLAATIDRVPVQTLTEMTHANSAASGKLDELRTLASHLTAGSLLQAATLQLIAEQENAKHRYAPARIAELSRQA</sequence>
<proteinExistence type="predicted"/>
<dbReference type="STRING" id="68895.RR42_m1029"/>
<feature type="compositionally biased region" description="Basic and acidic residues" evidence="1">
    <location>
        <begin position="24"/>
        <end position="53"/>
    </location>
</feature>
<reference evidence="2 3" key="1">
    <citation type="journal article" date="2015" name="Genome Announc.">
        <title>Complete Genome Sequence of Cupriavidus basilensis 4G11, Isolated from the Oak Ridge Field Research Center Site.</title>
        <authorList>
            <person name="Ray J."/>
            <person name="Waters R.J."/>
            <person name="Skerker J.M."/>
            <person name="Kuehl J.V."/>
            <person name="Price M.N."/>
            <person name="Huang J."/>
            <person name="Chakraborty R."/>
            <person name="Arkin A.P."/>
            <person name="Deutschbauer A."/>
        </authorList>
    </citation>
    <scope>NUCLEOTIDE SEQUENCE [LARGE SCALE GENOMIC DNA]</scope>
    <source>
        <strain evidence="2">4G11</strain>
    </source>
</reference>
<dbReference type="EMBL" id="CP010536">
    <property type="protein sequence ID" value="AJG18437.1"/>
    <property type="molecule type" value="Genomic_DNA"/>
</dbReference>
<dbReference type="OrthoDB" id="8970144at2"/>
<gene>
    <name evidence="2" type="ORF">RR42_m1029</name>
</gene>
<feature type="region of interest" description="Disordered" evidence="1">
    <location>
        <begin position="24"/>
        <end position="63"/>
    </location>
</feature>